<name>A0A1I7NC87_9HYPH</name>
<accession>A0A1I7NC87</accession>
<protein>
    <submittedName>
        <fullName evidence="1">Uncharacterized protein</fullName>
    </submittedName>
</protein>
<dbReference type="EMBL" id="FPCK01000001">
    <property type="protein sequence ID" value="SFV32269.1"/>
    <property type="molecule type" value="Genomic_DNA"/>
</dbReference>
<evidence type="ECO:0000313" key="2">
    <source>
        <dbReference type="Proteomes" id="UP000199074"/>
    </source>
</evidence>
<dbReference type="RefSeq" id="WP_244542793.1">
    <property type="nucleotide sequence ID" value="NZ_FPCK01000001.1"/>
</dbReference>
<dbReference type="Proteomes" id="UP000199074">
    <property type="component" value="Unassembled WGS sequence"/>
</dbReference>
<keyword evidence="2" id="KW-1185">Reference proteome</keyword>
<gene>
    <name evidence="1" type="ORF">SAMN05216456_1592</name>
</gene>
<reference evidence="1 2" key="1">
    <citation type="submission" date="2016-10" db="EMBL/GenBank/DDBJ databases">
        <authorList>
            <person name="de Groot N.N."/>
        </authorList>
    </citation>
    <scope>NUCLEOTIDE SEQUENCE [LARGE SCALE GENOMIC DNA]</scope>
    <source>
        <strain evidence="1 2">IPL20</strain>
    </source>
</reference>
<evidence type="ECO:0000313" key="1">
    <source>
        <dbReference type="EMBL" id="SFV32269.1"/>
    </source>
</evidence>
<dbReference type="AlphaFoldDB" id="A0A1I7NC87"/>
<organism evidence="1 2">
    <name type="scientific">Devosia crocina</name>
    <dbReference type="NCBI Taxonomy" id="429728"/>
    <lineage>
        <taxon>Bacteria</taxon>
        <taxon>Pseudomonadati</taxon>
        <taxon>Pseudomonadota</taxon>
        <taxon>Alphaproteobacteria</taxon>
        <taxon>Hyphomicrobiales</taxon>
        <taxon>Devosiaceae</taxon>
        <taxon>Devosia</taxon>
    </lineage>
</organism>
<proteinExistence type="predicted"/>
<sequence>MAPTELTPLTLRGGRVTAGLRDAIFDEANRAGMSVNEFVLTAAAERLAQRGIKFAGVFEPGDLDQMGAAR</sequence>